<dbReference type="PANTHER" id="PTHR47938">
    <property type="entry name" value="RESPIRATORY COMPLEX I CHAPERONE (CIA84), PUTATIVE (AFU_ORTHOLOGUE AFUA_2G06020)-RELATED"/>
    <property type="match status" value="1"/>
</dbReference>
<dbReference type="AlphaFoldDB" id="A0A8K0T4P5"/>
<evidence type="ECO:0000313" key="2">
    <source>
        <dbReference type="Proteomes" id="UP000813444"/>
    </source>
</evidence>
<accession>A0A8K0T4P5</accession>
<dbReference type="Gene3D" id="1.25.40.10">
    <property type="entry name" value="Tetratricopeptide repeat domain"/>
    <property type="match status" value="1"/>
</dbReference>
<evidence type="ECO:0008006" key="3">
    <source>
        <dbReference type="Google" id="ProtNLM"/>
    </source>
</evidence>
<organism evidence="1 2">
    <name type="scientific">Stachybotrys elegans</name>
    <dbReference type="NCBI Taxonomy" id="80388"/>
    <lineage>
        <taxon>Eukaryota</taxon>
        <taxon>Fungi</taxon>
        <taxon>Dikarya</taxon>
        <taxon>Ascomycota</taxon>
        <taxon>Pezizomycotina</taxon>
        <taxon>Sordariomycetes</taxon>
        <taxon>Hypocreomycetidae</taxon>
        <taxon>Hypocreales</taxon>
        <taxon>Stachybotryaceae</taxon>
        <taxon>Stachybotrys</taxon>
    </lineage>
</organism>
<protein>
    <recommendedName>
        <fullName evidence="3">Pentacotripeptide-repeat region of PRORP domain-containing protein</fullName>
    </recommendedName>
</protein>
<dbReference type="GO" id="GO:0003729">
    <property type="term" value="F:mRNA binding"/>
    <property type="evidence" value="ECO:0007669"/>
    <property type="project" value="TreeGrafter"/>
</dbReference>
<dbReference type="Proteomes" id="UP000813444">
    <property type="component" value="Unassembled WGS sequence"/>
</dbReference>
<evidence type="ECO:0000313" key="1">
    <source>
        <dbReference type="EMBL" id="KAH7326052.1"/>
    </source>
</evidence>
<keyword evidence="2" id="KW-1185">Reference proteome</keyword>
<proteinExistence type="predicted"/>
<dbReference type="InterPro" id="IPR011990">
    <property type="entry name" value="TPR-like_helical_dom_sf"/>
</dbReference>
<sequence length="850" mass="96123">MLVAHLIRSAFPGLRSPSICLRRYPRSNPLQVSTAVRRSISTAQVKFSRFSAEAAEPQDAWSDTLPGAALSIAPEHEVLPTAVVEGLTGRFKSLKYQSPSARPSEEAGNSYDYDIFITQMDSSLQKENPKIWSAEEEEDTGHATITETIRRTCWKRLALRRETGSGSLTEAVPKLDCEQSLERTDNIERQRHTLYTWVSNFDAISQGRKPLDPDFASKAALPPVELFSETLLHDFKDVDQMHEAWEALHPSLDESSPPKWLCVMLDTLHKRRDKASQVLEALVRPDMPVYAVHDSCQLIAQYLQTRKYQTRSEREWVADQVLRLLRKVLDIYADKDHGLSLSLLQKSLEAFVPVLPPRHLVELMDITSNPLDRQFRLRVAARLAQHTPFKRKALSILQELPKPSRYKKREYAQLVTSLIRREGRTINPSSPWDGATEFFYDALEYLRDKVELEPNNNTIATLVDTLGCHGDVEGALQVAAEFAQVENKKASGSGQLGIDVFRLLFRWVKQSSSAKYAEEALKLAPLCPEYESEIHGNALHCILNFAELESRARGGGGPWILPVFPILLQVYAKYFDLQALQPWIPDDLTSMLMSPDPPRKFAYPKRWDFPQTVVPVIDRFFSASGAKNMPPTSTTIATMIRAYLLSLKRMEAVTTYTEFFRSLLESQGPNAVLAKQLIKDKGAFVHDVLLTIMMQRASELPNLSVPMGLFGDMIQAAKDEALRKENARKGEKRGQTEAQSIHPPPSPVSFHVIIHGMMLQKQSLFAQRTLQLMGEMGVRMGLPHYNIVLKYHASQQNVAESVQTLLDIEKHGLEPDEYTYKAFSRLEDQESAIAMLENIIESNRQKLGVH</sequence>
<comment type="caution">
    <text evidence="1">The sequence shown here is derived from an EMBL/GenBank/DDBJ whole genome shotgun (WGS) entry which is preliminary data.</text>
</comment>
<dbReference type="OrthoDB" id="185373at2759"/>
<dbReference type="PANTHER" id="PTHR47938:SF35">
    <property type="entry name" value="PENTATRICOPEPTIDE REPEAT-CONTAINING PROTEIN 4, MITOCHONDRIAL-RELATED"/>
    <property type="match status" value="1"/>
</dbReference>
<gene>
    <name evidence="1" type="ORF">B0I35DRAFT_421804</name>
</gene>
<reference evidence="1" key="1">
    <citation type="journal article" date="2021" name="Nat. Commun.">
        <title>Genetic determinants of endophytism in the Arabidopsis root mycobiome.</title>
        <authorList>
            <person name="Mesny F."/>
            <person name="Miyauchi S."/>
            <person name="Thiergart T."/>
            <person name="Pickel B."/>
            <person name="Atanasova L."/>
            <person name="Karlsson M."/>
            <person name="Huettel B."/>
            <person name="Barry K.W."/>
            <person name="Haridas S."/>
            <person name="Chen C."/>
            <person name="Bauer D."/>
            <person name="Andreopoulos W."/>
            <person name="Pangilinan J."/>
            <person name="LaButti K."/>
            <person name="Riley R."/>
            <person name="Lipzen A."/>
            <person name="Clum A."/>
            <person name="Drula E."/>
            <person name="Henrissat B."/>
            <person name="Kohler A."/>
            <person name="Grigoriev I.V."/>
            <person name="Martin F.M."/>
            <person name="Hacquard S."/>
        </authorList>
    </citation>
    <scope>NUCLEOTIDE SEQUENCE</scope>
    <source>
        <strain evidence="1">MPI-CAGE-CH-0235</strain>
    </source>
</reference>
<dbReference type="EMBL" id="JAGPNK010000002">
    <property type="protein sequence ID" value="KAH7326052.1"/>
    <property type="molecule type" value="Genomic_DNA"/>
</dbReference>
<name>A0A8K0T4P5_9HYPO</name>